<feature type="region of interest" description="Disordered" evidence="4">
    <location>
        <begin position="103"/>
        <end position="178"/>
    </location>
</feature>
<keyword evidence="7" id="KW-1185">Reference proteome</keyword>
<organism evidence="6 7">
    <name type="scientific">Streptomyces antimycoticus</name>
    <dbReference type="NCBI Taxonomy" id="68175"/>
    <lineage>
        <taxon>Bacteria</taxon>
        <taxon>Bacillati</taxon>
        <taxon>Actinomycetota</taxon>
        <taxon>Actinomycetes</taxon>
        <taxon>Kitasatosporales</taxon>
        <taxon>Streptomycetaceae</taxon>
        <taxon>Streptomyces</taxon>
        <taxon>Streptomyces violaceusniger group</taxon>
    </lineage>
</organism>
<dbReference type="Gene3D" id="3.40.50.300">
    <property type="entry name" value="P-loop containing nucleotide triphosphate hydrolases"/>
    <property type="match status" value="1"/>
</dbReference>
<dbReference type="GO" id="GO:0003677">
    <property type="term" value="F:DNA binding"/>
    <property type="evidence" value="ECO:0007669"/>
    <property type="project" value="InterPro"/>
</dbReference>
<dbReference type="Gene3D" id="1.10.10.10">
    <property type="entry name" value="Winged helix-like DNA-binding domain superfamily/Winged helix DNA-binding domain"/>
    <property type="match status" value="1"/>
</dbReference>
<feature type="compositionally biased region" description="Pro residues" evidence="4">
    <location>
        <begin position="116"/>
        <end position="129"/>
    </location>
</feature>
<keyword evidence="1" id="KW-0547">Nucleotide-binding</keyword>
<evidence type="ECO:0000256" key="3">
    <source>
        <dbReference type="ARBA" id="ARBA00024986"/>
    </source>
</evidence>
<dbReference type="InterPro" id="IPR002543">
    <property type="entry name" value="FtsK_dom"/>
</dbReference>
<dbReference type="Pfam" id="PF01580">
    <property type="entry name" value="FtsK_SpoIIIE"/>
    <property type="match status" value="1"/>
</dbReference>
<evidence type="ECO:0000256" key="1">
    <source>
        <dbReference type="ARBA" id="ARBA00022741"/>
    </source>
</evidence>
<dbReference type="InterPro" id="IPR027417">
    <property type="entry name" value="P-loop_NTPase"/>
</dbReference>
<dbReference type="InterPro" id="IPR036388">
    <property type="entry name" value="WH-like_DNA-bd_sf"/>
</dbReference>
<reference evidence="6 7" key="1">
    <citation type="journal article" date="2020" name="Int. J. Syst. Evol. Microbiol.">
        <title>Reclassification of Streptomyces castelarensis and Streptomyces sporoclivatus as later heterotypic synonyms of Streptomyces antimycoticus.</title>
        <authorList>
            <person name="Komaki H."/>
            <person name="Tamura T."/>
        </authorList>
    </citation>
    <scope>NUCLEOTIDE SEQUENCE [LARGE SCALE GENOMIC DNA]</scope>
    <source>
        <strain evidence="6 7">NBRC 12839</strain>
    </source>
</reference>
<evidence type="ECO:0000259" key="5">
    <source>
        <dbReference type="SMART" id="SM00843"/>
    </source>
</evidence>
<dbReference type="Proteomes" id="UP000299290">
    <property type="component" value="Unassembled WGS sequence"/>
</dbReference>
<comment type="function">
    <text evidence="3">Essential cell division protein that coordinates cell division and chromosome segregation. The N-terminus is involved in assembly of the cell-division machinery. The C-terminus functions as a DNA motor that moves dsDNA in an ATP-dependent manner towards the dif recombination site, which is located within the replication terminus region. Required for activation of the Xer recombinase, allowing activation of chromosome unlinking by recombination.</text>
</comment>
<protein>
    <recommendedName>
        <fullName evidence="5">FtsK gamma domain-containing protein</fullName>
    </recommendedName>
</protein>
<dbReference type="PANTHER" id="PTHR22683:SF41">
    <property type="entry name" value="DNA TRANSLOCASE FTSK"/>
    <property type="match status" value="1"/>
</dbReference>
<evidence type="ECO:0000313" key="6">
    <source>
        <dbReference type="EMBL" id="GDY49301.1"/>
    </source>
</evidence>
<dbReference type="SUPFAM" id="SSF52540">
    <property type="entry name" value="P-loop containing nucleoside triphosphate hydrolases"/>
    <property type="match status" value="1"/>
</dbReference>
<proteinExistence type="predicted"/>
<dbReference type="GO" id="GO:0005524">
    <property type="term" value="F:ATP binding"/>
    <property type="evidence" value="ECO:0007669"/>
    <property type="project" value="UniProtKB-KW"/>
</dbReference>
<evidence type="ECO:0000256" key="2">
    <source>
        <dbReference type="ARBA" id="ARBA00022840"/>
    </source>
</evidence>
<feature type="compositionally biased region" description="Acidic residues" evidence="4">
    <location>
        <begin position="131"/>
        <end position="143"/>
    </location>
</feature>
<dbReference type="Pfam" id="PF09397">
    <property type="entry name" value="FtsK_gamma"/>
    <property type="match status" value="1"/>
</dbReference>
<comment type="caution">
    <text evidence="6">The sequence shown here is derived from an EMBL/GenBank/DDBJ whole genome shotgun (WGS) entry which is preliminary data.</text>
</comment>
<feature type="compositionally biased region" description="Basic and acidic residues" evidence="4">
    <location>
        <begin position="161"/>
        <end position="171"/>
    </location>
</feature>
<dbReference type="PANTHER" id="PTHR22683">
    <property type="entry name" value="SPORULATION PROTEIN RELATED"/>
    <property type="match status" value="1"/>
</dbReference>
<dbReference type="RefSeq" id="WP_162004030.1">
    <property type="nucleotide sequence ID" value="NZ_BJHV01000003.1"/>
</dbReference>
<dbReference type="InterPro" id="IPR018541">
    <property type="entry name" value="Ftsk_gamma"/>
</dbReference>
<evidence type="ECO:0000313" key="7">
    <source>
        <dbReference type="Proteomes" id="UP000299290"/>
    </source>
</evidence>
<dbReference type="EMBL" id="BJHV01000003">
    <property type="protein sequence ID" value="GDY49301.1"/>
    <property type="molecule type" value="Genomic_DNA"/>
</dbReference>
<dbReference type="SMART" id="SM00843">
    <property type="entry name" value="Ftsk_gamma"/>
    <property type="match status" value="1"/>
</dbReference>
<accession>A0A4D4KJH6</accession>
<dbReference type="AlphaFoldDB" id="A0A4D4KJH6"/>
<name>A0A4D4KJH6_9ACTN</name>
<sequence>MTEIDINPEIGTGLDRKLLWAAAEVLVSTQFGSREMLQRKLRIGWEQTRLVMDAMESLGVVGPDQGSRAREVLIRLVEDLEPVFERLYGDGSGATVTALPLARQPEATPVDFTKQPTPPSSAVPPPSTPEPDSEPEAESGPEPEPEHGRAVEGTVYTADEWELRPDPEGDRPWINPALRTPEGRRARAHYIGRQARRRARKAAARQRTVHGFVPRVLRGEKRVRAWVIGVEGAKARADINLALVTAEDADRAARRAGRAIIKRKEKREAAVRLQQDAGKQLVIAQATKKHAQQKVAVRASLAYGPVVVADALAYGFTNVWGAVGALLLNLAGASLLGRDVELTEEELERLEQVEAGMPQEFHIGMTPKAFELMVREALIEKLKCDITSLQVFPYEWGFEIRVVLDGMTPKRIADGLETLEANLPGVRTSSIQLRQSMEGRNLCTIVVPGPNPWKHLPELPYREPKSLTTADIHTAQLSASMAGEPLGLPMCRTNINIVGKSRSGKSTWLRAILDALTATNDQIVIGIDLGSAGSGFSGLRRGLHLTVTDPDFAAEVLDWALDVGRGRPELFEELGMGQNWVTSPKRPGVKLVVDEFPELVKASRKPIYDGEGKKIGELDLDGKLQRLHHTSAKSDVDVIIASQGLTRALIGKNTWLAELPVQVMCACDVDDLMLIMPAGAMDEGWTPNRLMPAMGDQVNDAGVAYVLAGAQHTEAITYRACVTSDEEYTRRGIERGQDLVTMDAESEEFTSVTLADLMAKADAMKPTRRRSGPPQLIKTIRSVFQEAGDPAGLSQEELAEALGQVDPQRWGLEHFTGEDEGEQITARTEALRSTVNAVLEPTEHSWALEKYSSKLSRGYRLRDLKVITGETPKES</sequence>
<feature type="domain" description="FtsK gamma" evidence="5">
    <location>
        <begin position="11"/>
        <end position="77"/>
    </location>
</feature>
<dbReference type="InterPro" id="IPR050206">
    <property type="entry name" value="FtsK/SpoIIIE/SftA"/>
</dbReference>
<dbReference type="InterPro" id="IPR036390">
    <property type="entry name" value="WH_DNA-bd_sf"/>
</dbReference>
<dbReference type="SUPFAM" id="SSF46785">
    <property type="entry name" value="Winged helix' DNA-binding domain"/>
    <property type="match status" value="1"/>
</dbReference>
<keyword evidence="2" id="KW-0067">ATP-binding</keyword>
<gene>
    <name evidence="6" type="ORF">SANT12839_101830</name>
</gene>
<evidence type="ECO:0000256" key="4">
    <source>
        <dbReference type="SAM" id="MobiDB-lite"/>
    </source>
</evidence>